<feature type="transmembrane region" description="Helical" evidence="1">
    <location>
        <begin position="101"/>
        <end position="119"/>
    </location>
</feature>
<feature type="transmembrane region" description="Helical" evidence="1">
    <location>
        <begin position="156"/>
        <end position="187"/>
    </location>
</feature>
<dbReference type="AlphaFoldDB" id="A0AAU8GVM3"/>
<dbReference type="PANTHER" id="PTHR16214:SF3">
    <property type="entry name" value="TRANSMEMBRANE PROTEIN 260"/>
    <property type="match status" value="1"/>
</dbReference>
<evidence type="ECO:0000256" key="1">
    <source>
        <dbReference type="SAM" id="Phobius"/>
    </source>
</evidence>
<feature type="transmembrane region" description="Helical" evidence="1">
    <location>
        <begin position="334"/>
        <end position="354"/>
    </location>
</feature>
<keyword evidence="1" id="KW-0472">Membrane</keyword>
<evidence type="ECO:0000313" key="2">
    <source>
        <dbReference type="EMBL" id="XCH46579.1"/>
    </source>
</evidence>
<feature type="transmembrane region" description="Helical" evidence="1">
    <location>
        <begin position="275"/>
        <end position="291"/>
    </location>
</feature>
<name>A0AAU8GVM3_9BACT</name>
<accession>A0AAU8GVM3</accession>
<sequence>MSSKNFPLSISLFLIMSLYIFSLPPVLSTGDGGELIAASYGLGSPHPSGYPLYVQIGKIFSFLPAGNIGIRVELISVFFSMLTLLLVYSVVFKLSGQNREASFAAIASVIFLALSYSFFGQSIVAKFYTLNSFFVMFLVFCGIILVLKGYDRRIQFIASFILGLTLSAHHTGFMMIVPLGVVGFFYCRNFLRNLPLSFLFFSLGFSVNFYFFIRDMKGTLFSMIPVTDLDSFLKVFLRKNYGAGSSIDVTASGFFNLYGYFYAFKNYLYLIEKNFTFFSIPFFILGVVWLFKKSKKLLVFVLTSFFIYSIFLAKLTFSMQNPDSHELYVIGHQYFIPSFAIYCGIVGLGVYFIYSIFEKYGFYSLQRIVPIIVIFFPLLMIFDRLTDQYQGKNYVPYSHTKGIFTSLPVASIYMTYGDNHAFQGWYLKLVGRYREDICHIVLDDYKTMVWALHGCKPYSLYKRIFPEFFGGNLIELTEKYRYYSIIALSEEHPLYTVVDSYPYFYIFIYIGKQSDKRDFDEFFMERMKKVEPFLNYEDCLTHRTDDVYTLQLCNFSTIGYISIAKAYEKASDKDTAEVAFDQKLSYGDFTAPFKMKLKVNSENEKYLNIYNAVKKYNKMNKFYLLGKEDEKN</sequence>
<dbReference type="Pfam" id="PF11028">
    <property type="entry name" value="TMEM260-like"/>
    <property type="match status" value="1"/>
</dbReference>
<dbReference type="RefSeq" id="WP_353684107.1">
    <property type="nucleotide sequence ID" value="NZ_CP144373.1"/>
</dbReference>
<reference evidence="2" key="1">
    <citation type="submission" date="2024-01" db="EMBL/GenBank/DDBJ databases">
        <title>The first autotrophic representatives of the genus Thermodesulfovibrio.</title>
        <authorList>
            <person name="Maltseva A.I."/>
            <person name="Elcheninov A.G."/>
            <person name="Kublanov I.V."/>
            <person name="Lebedinsky A.V."/>
            <person name="Frolov E.N."/>
        </authorList>
    </citation>
    <scope>NUCLEOTIDE SEQUENCE</scope>
    <source>
        <strain evidence="2">3907-1M</strain>
    </source>
</reference>
<keyword evidence="1" id="KW-1133">Transmembrane helix</keyword>
<dbReference type="InterPro" id="IPR052724">
    <property type="entry name" value="GT117_domain-containing"/>
</dbReference>
<feature type="transmembrane region" description="Helical" evidence="1">
    <location>
        <begin position="131"/>
        <end position="150"/>
    </location>
</feature>
<dbReference type="KEGG" id="taut:V4D30_09560"/>
<feature type="transmembrane region" description="Helical" evidence="1">
    <location>
        <begin position="360"/>
        <end position="382"/>
    </location>
</feature>
<organism evidence="2">
    <name type="scientific">Thermodesulfovibrio autotrophicus</name>
    <dbReference type="NCBI Taxonomy" id="3118333"/>
    <lineage>
        <taxon>Bacteria</taxon>
        <taxon>Pseudomonadati</taxon>
        <taxon>Nitrospirota</taxon>
        <taxon>Thermodesulfovibrionia</taxon>
        <taxon>Thermodesulfovibrionales</taxon>
        <taxon>Thermodesulfovibrionaceae</taxon>
        <taxon>Thermodesulfovibrio</taxon>
    </lineage>
</organism>
<feature type="transmembrane region" description="Helical" evidence="1">
    <location>
        <begin position="297"/>
        <end position="313"/>
    </location>
</feature>
<protein>
    <submittedName>
        <fullName evidence="2">DUF2723 domain-containing protein</fullName>
    </submittedName>
</protein>
<feature type="transmembrane region" description="Helical" evidence="1">
    <location>
        <begin position="241"/>
        <end position="263"/>
    </location>
</feature>
<feature type="transmembrane region" description="Helical" evidence="1">
    <location>
        <begin position="77"/>
        <end position="95"/>
    </location>
</feature>
<proteinExistence type="predicted"/>
<dbReference type="PANTHER" id="PTHR16214">
    <property type="entry name" value="TRANSMEMBRANE PROTEIN 260"/>
    <property type="match status" value="1"/>
</dbReference>
<keyword evidence="1" id="KW-0812">Transmembrane</keyword>
<gene>
    <name evidence="2" type="ORF">V4D30_09560</name>
</gene>
<feature type="transmembrane region" description="Helical" evidence="1">
    <location>
        <begin position="194"/>
        <end position="213"/>
    </location>
</feature>
<dbReference type="EMBL" id="CP144373">
    <property type="protein sequence ID" value="XCH46579.1"/>
    <property type="molecule type" value="Genomic_DNA"/>
</dbReference>
<dbReference type="InterPro" id="IPR021280">
    <property type="entry name" value="TMEM260-like"/>
</dbReference>